<feature type="region of interest" description="Disordered" evidence="1">
    <location>
        <begin position="152"/>
        <end position="174"/>
    </location>
</feature>
<feature type="domain" description="SAF" evidence="3">
    <location>
        <begin position="48"/>
        <end position="110"/>
    </location>
</feature>
<accession>A0A7X9TB83</accession>
<dbReference type="Pfam" id="PF08666">
    <property type="entry name" value="SAF"/>
    <property type="match status" value="1"/>
</dbReference>
<dbReference type="EMBL" id="JABAGR010000006">
    <property type="protein sequence ID" value="NMF26283.1"/>
    <property type="molecule type" value="Genomic_DNA"/>
</dbReference>
<dbReference type="AlphaFoldDB" id="A0A7X9TB83"/>
<keyword evidence="2" id="KW-0732">Signal</keyword>
<sequence length="251" mass="26229">MSLRFRLVFASACAVLVLLAFTAYGNHVRAQAEQVRNAAIARYGGEVVSLVVSNSALEPGQVVGEKDVSVRDWVADLAPQGALTSLDDVIGREVTVPVSKNAPVTKLAFRDSSELADIPSGHVAMSVPVNEKLGVTKGVPQGTRLLAYEVTDEGSKPLSEDVTVLSAPSSSSSMGMTAQISLAVPADDVSSLLDASGRGDLRLVMPADDVKRPEEVASAPESRAEKPEEDSEEDSGGVGEGSPRSLAEESR</sequence>
<evidence type="ECO:0000313" key="4">
    <source>
        <dbReference type="EMBL" id="NMF26283.1"/>
    </source>
</evidence>
<feature type="chain" id="PRO_5038459106" description="SAF domain-containing protein" evidence="2">
    <location>
        <begin position="26"/>
        <end position="251"/>
    </location>
</feature>
<organism evidence="4 5">
    <name type="scientific">Parafannyhessea umbonata</name>
    <dbReference type="NCBI Taxonomy" id="604330"/>
    <lineage>
        <taxon>Bacteria</taxon>
        <taxon>Bacillati</taxon>
        <taxon>Actinomycetota</taxon>
        <taxon>Coriobacteriia</taxon>
        <taxon>Coriobacteriales</taxon>
        <taxon>Atopobiaceae</taxon>
        <taxon>Parafannyhessea</taxon>
    </lineage>
</organism>
<evidence type="ECO:0000256" key="2">
    <source>
        <dbReference type="SAM" id="SignalP"/>
    </source>
</evidence>
<evidence type="ECO:0000256" key="1">
    <source>
        <dbReference type="SAM" id="MobiDB-lite"/>
    </source>
</evidence>
<evidence type="ECO:0000313" key="5">
    <source>
        <dbReference type="Proteomes" id="UP000565613"/>
    </source>
</evidence>
<dbReference type="RefSeq" id="WP_170104324.1">
    <property type="nucleotide sequence ID" value="NZ_JABAGR010000006.1"/>
</dbReference>
<dbReference type="SMART" id="SM00858">
    <property type="entry name" value="SAF"/>
    <property type="match status" value="1"/>
</dbReference>
<feature type="region of interest" description="Disordered" evidence="1">
    <location>
        <begin position="204"/>
        <end position="251"/>
    </location>
</feature>
<dbReference type="Proteomes" id="UP000565613">
    <property type="component" value="Unassembled WGS sequence"/>
</dbReference>
<feature type="signal peptide" evidence="2">
    <location>
        <begin position="1"/>
        <end position="25"/>
    </location>
</feature>
<protein>
    <recommendedName>
        <fullName evidence="3">SAF domain-containing protein</fullName>
    </recommendedName>
</protein>
<comment type="caution">
    <text evidence="4">The sequence shown here is derived from an EMBL/GenBank/DDBJ whole genome shotgun (WGS) entry which is preliminary data.</text>
</comment>
<dbReference type="InterPro" id="IPR013974">
    <property type="entry name" value="SAF"/>
</dbReference>
<reference evidence="4 5" key="1">
    <citation type="submission" date="2020-04" db="EMBL/GenBank/DDBJ databases">
        <authorList>
            <person name="Hitch T.C.A."/>
            <person name="Wylensek D."/>
            <person name="Clavel T."/>
        </authorList>
    </citation>
    <scope>NUCLEOTIDE SEQUENCE [LARGE SCALE GENOMIC DNA]</scope>
    <source>
        <strain evidence="4 5">105184</strain>
    </source>
</reference>
<proteinExistence type="predicted"/>
<name>A0A7X9TB83_9ACTN</name>
<evidence type="ECO:0000259" key="3">
    <source>
        <dbReference type="SMART" id="SM00858"/>
    </source>
</evidence>
<gene>
    <name evidence="4" type="ORF">HF885_07545</name>
</gene>
<dbReference type="Gene3D" id="3.90.1210.10">
    <property type="entry name" value="Antifreeze-like/N-acetylneuraminic acid synthase C-terminal domain"/>
    <property type="match status" value="1"/>
</dbReference>
<dbReference type="CDD" id="cd11614">
    <property type="entry name" value="SAF_CpaB_FlgA_like"/>
    <property type="match status" value="1"/>
</dbReference>